<dbReference type="Proteomes" id="UP000001798">
    <property type="component" value="Chromosome 1"/>
</dbReference>
<protein>
    <submittedName>
        <fullName evidence="1">Uncharacterized protein</fullName>
    </submittedName>
</protein>
<reference evidence="1 2" key="1">
    <citation type="journal article" date="2011" name="PLoS Genet.">
        <title>Genomic analysis of the necrotrophic fungal pathogens Sclerotinia sclerotiorum and Botrytis cinerea.</title>
        <authorList>
            <person name="Amselem J."/>
            <person name="Cuomo C.A."/>
            <person name="van Kan J.A."/>
            <person name="Viaud M."/>
            <person name="Benito E.P."/>
            <person name="Couloux A."/>
            <person name="Coutinho P.M."/>
            <person name="de Vries R.P."/>
            <person name="Dyer P.S."/>
            <person name="Fillinger S."/>
            <person name="Fournier E."/>
            <person name="Gout L."/>
            <person name="Hahn M."/>
            <person name="Kohn L."/>
            <person name="Lapalu N."/>
            <person name="Plummer K.M."/>
            <person name="Pradier J.M."/>
            <person name="Quevillon E."/>
            <person name="Sharon A."/>
            <person name="Simon A."/>
            <person name="ten Have A."/>
            <person name="Tudzynski B."/>
            <person name="Tudzynski P."/>
            <person name="Wincker P."/>
            <person name="Andrew M."/>
            <person name="Anthouard V."/>
            <person name="Beever R.E."/>
            <person name="Beffa R."/>
            <person name="Benoit I."/>
            <person name="Bouzid O."/>
            <person name="Brault B."/>
            <person name="Chen Z."/>
            <person name="Choquer M."/>
            <person name="Collemare J."/>
            <person name="Cotton P."/>
            <person name="Danchin E.G."/>
            <person name="Da Silva C."/>
            <person name="Gautier A."/>
            <person name="Giraud C."/>
            <person name="Giraud T."/>
            <person name="Gonzalez C."/>
            <person name="Grossetete S."/>
            <person name="Guldener U."/>
            <person name="Henrissat B."/>
            <person name="Howlett B.J."/>
            <person name="Kodira C."/>
            <person name="Kretschmer M."/>
            <person name="Lappartient A."/>
            <person name="Leroch M."/>
            <person name="Levis C."/>
            <person name="Mauceli E."/>
            <person name="Neuveglise C."/>
            <person name="Oeser B."/>
            <person name="Pearson M."/>
            <person name="Poulain J."/>
            <person name="Poussereau N."/>
            <person name="Quesneville H."/>
            <person name="Rascle C."/>
            <person name="Schumacher J."/>
            <person name="Segurens B."/>
            <person name="Sexton A."/>
            <person name="Silva E."/>
            <person name="Sirven C."/>
            <person name="Soanes D.M."/>
            <person name="Talbot N.J."/>
            <person name="Templeton M."/>
            <person name="Yandava C."/>
            <person name="Yarden O."/>
            <person name="Zeng Q."/>
            <person name="Rollins J.A."/>
            <person name="Lebrun M.H."/>
            <person name="Dickman M."/>
        </authorList>
    </citation>
    <scope>NUCLEOTIDE SEQUENCE [LARGE SCALE GENOMIC DNA]</scope>
    <source>
        <strain evidence="1 2">B05.10</strain>
    </source>
</reference>
<dbReference type="GeneID" id="36393803"/>
<dbReference type="RefSeq" id="XP_024546222.1">
    <property type="nucleotide sequence ID" value="XM_024690453.1"/>
</dbReference>
<evidence type="ECO:0000313" key="2">
    <source>
        <dbReference type="Proteomes" id="UP000001798"/>
    </source>
</evidence>
<evidence type="ECO:0000313" key="1">
    <source>
        <dbReference type="EMBL" id="ATZ45696.1"/>
    </source>
</evidence>
<proteinExistence type="predicted"/>
<accession>A0A384J596</accession>
<name>A0A384J596_BOTFB</name>
<reference evidence="1 2" key="3">
    <citation type="journal article" date="2017" name="Mol. Plant Pathol.">
        <title>A gapless genome sequence of the fungus Botrytis cinerea.</title>
        <authorList>
            <person name="Van Kan J.A."/>
            <person name="Stassen J.H."/>
            <person name="Mosbach A."/>
            <person name="Van Der Lee T.A."/>
            <person name="Faino L."/>
            <person name="Farmer A.D."/>
            <person name="Papasotiriou D.G."/>
            <person name="Zhou S."/>
            <person name="Seidl M.F."/>
            <person name="Cottam E."/>
            <person name="Edel D."/>
            <person name="Hahn M."/>
            <person name="Schwartz D.C."/>
            <person name="Dietrich R.A."/>
            <person name="Widdison S."/>
            <person name="Scalliet G."/>
        </authorList>
    </citation>
    <scope>NUCLEOTIDE SEQUENCE [LARGE SCALE GENOMIC DNA]</scope>
    <source>
        <strain evidence="1 2">B05.10</strain>
    </source>
</reference>
<reference evidence="1 2" key="2">
    <citation type="journal article" date="2012" name="Eukaryot. Cell">
        <title>Genome update of Botrytis cinerea strains B05.10 and T4.</title>
        <authorList>
            <person name="Staats M."/>
            <person name="van Kan J.A."/>
        </authorList>
    </citation>
    <scope>NUCLEOTIDE SEQUENCE [LARGE SCALE GENOMIC DNA]</scope>
    <source>
        <strain evidence="1 2">B05.10</strain>
    </source>
</reference>
<keyword evidence="2" id="KW-1185">Reference proteome</keyword>
<sequence>MYTMYRTRVGANVILNTASIHRLIRTYRYLQCPFKEHKRRKGQYGRQSHTAEWDGGNEIWRRWIAAGTYRKGISSFIYLHLMRKSARSQ</sequence>
<dbReference type="KEGG" id="bfu:BCIN_01g04320"/>
<dbReference type="VEuPathDB" id="FungiDB:Bcin01g04320"/>
<dbReference type="AlphaFoldDB" id="A0A384J596"/>
<organism evidence="1 2">
    <name type="scientific">Botryotinia fuckeliana (strain B05.10)</name>
    <name type="common">Noble rot fungus</name>
    <name type="synonym">Botrytis cinerea</name>
    <dbReference type="NCBI Taxonomy" id="332648"/>
    <lineage>
        <taxon>Eukaryota</taxon>
        <taxon>Fungi</taxon>
        <taxon>Dikarya</taxon>
        <taxon>Ascomycota</taxon>
        <taxon>Pezizomycotina</taxon>
        <taxon>Leotiomycetes</taxon>
        <taxon>Helotiales</taxon>
        <taxon>Sclerotiniaceae</taxon>
        <taxon>Botrytis</taxon>
    </lineage>
</organism>
<dbReference type="EMBL" id="CP009805">
    <property type="protein sequence ID" value="ATZ45696.1"/>
    <property type="molecule type" value="Genomic_DNA"/>
</dbReference>
<gene>
    <name evidence="1" type="ORF">BCIN_01g04320</name>
</gene>